<keyword evidence="3" id="KW-1185">Reference proteome</keyword>
<sequence>MSHNKTSRGGIPSPSSRLSRATTTSSNRSNVKLEPIMPPQRQSTPKLPDDVLSDADASLYVALFKHNIGKAQREMHLQHVKAVALDAVDQIGVESVLLEEERKRLSILASIAGSLKQEFDDRELRIEQL</sequence>
<evidence type="ECO:0000256" key="1">
    <source>
        <dbReference type="SAM" id="MobiDB-lite"/>
    </source>
</evidence>
<dbReference type="AlphaFoldDB" id="A0A0S4IIJ0"/>
<feature type="compositionally biased region" description="Low complexity" evidence="1">
    <location>
        <begin position="13"/>
        <end position="29"/>
    </location>
</feature>
<name>A0A0S4IIJ0_BODSA</name>
<reference evidence="3" key="1">
    <citation type="submission" date="2015-09" db="EMBL/GenBank/DDBJ databases">
        <authorList>
            <consortium name="Pathogen Informatics"/>
        </authorList>
    </citation>
    <scope>NUCLEOTIDE SEQUENCE [LARGE SCALE GENOMIC DNA]</scope>
    <source>
        <strain evidence="3">Lake Konstanz</strain>
    </source>
</reference>
<dbReference type="Proteomes" id="UP000051952">
    <property type="component" value="Unassembled WGS sequence"/>
</dbReference>
<feature type="non-terminal residue" evidence="2">
    <location>
        <position position="129"/>
    </location>
</feature>
<organism evidence="2 3">
    <name type="scientific">Bodo saltans</name>
    <name type="common">Flagellated protozoan</name>
    <dbReference type="NCBI Taxonomy" id="75058"/>
    <lineage>
        <taxon>Eukaryota</taxon>
        <taxon>Discoba</taxon>
        <taxon>Euglenozoa</taxon>
        <taxon>Kinetoplastea</taxon>
        <taxon>Metakinetoplastina</taxon>
        <taxon>Eubodonida</taxon>
        <taxon>Bodonidae</taxon>
        <taxon>Bodo</taxon>
    </lineage>
</organism>
<evidence type="ECO:0000313" key="3">
    <source>
        <dbReference type="Proteomes" id="UP000051952"/>
    </source>
</evidence>
<gene>
    <name evidence="2" type="ORF">BSAL_53840</name>
</gene>
<dbReference type="VEuPathDB" id="TriTrypDB:BSAL_53840"/>
<protein>
    <submittedName>
        <fullName evidence="2">Uncharacterized protein</fullName>
    </submittedName>
</protein>
<dbReference type="EMBL" id="CYKH01000116">
    <property type="protein sequence ID" value="CUE72031.1"/>
    <property type="molecule type" value="Genomic_DNA"/>
</dbReference>
<evidence type="ECO:0000313" key="2">
    <source>
        <dbReference type="EMBL" id="CUE72031.1"/>
    </source>
</evidence>
<feature type="region of interest" description="Disordered" evidence="1">
    <location>
        <begin position="1"/>
        <end position="49"/>
    </location>
</feature>
<proteinExistence type="predicted"/>
<accession>A0A0S4IIJ0</accession>